<dbReference type="EMBL" id="CP071872">
    <property type="protein sequence ID" value="UNM16104.1"/>
    <property type="molecule type" value="Genomic_DNA"/>
</dbReference>
<proteinExistence type="predicted"/>
<feature type="region of interest" description="Disordered" evidence="6">
    <location>
        <begin position="1"/>
        <end position="25"/>
    </location>
</feature>
<name>A0ABY3WXB0_9ACTN</name>
<dbReference type="InterPro" id="IPR005477">
    <property type="entry name" value="Dxylulose-5-P_synthase"/>
</dbReference>
<evidence type="ECO:0000256" key="4">
    <source>
        <dbReference type="ARBA" id="ARBA00022842"/>
    </source>
</evidence>
<evidence type="ECO:0000313" key="8">
    <source>
        <dbReference type="EMBL" id="UNM16104.1"/>
    </source>
</evidence>
<dbReference type="InterPro" id="IPR029061">
    <property type="entry name" value="THDP-binding"/>
</dbReference>
<evidence type="ECO:0000313" key="9">
    <source>
        <dbReference type="Proteomes" id="UP000828924"/>
    </source>
</evidence>
<dbReference type="PANTHER" id="PTHR43322:SF5">
    <property type="entry name" value="1-DEOXY-D-XYLULOSE-5-PHOSPHATE SYNTHASE, CHLOROPLASTIC"/>
    <property type="match status" value="1"/>
</dbReference>
<comment type="subunit">
    <text evidence="2">Homodimer.</text>
</comment>
<evidence type="ECO:0000256" key="1">
    <source>
        <dbReference type="ARBA" id="ARBA00001946"/>
    </source>
</evidence>
<evidence type="ECO:0000256" key="5">
    <source>
        <dbReference type="ARBA" id="ARBA00023052"/>
    </source>
</evidence>
<keyword evidence="3" id="KW-0808">Transferase</keyword>
<evidence type="ECO:0000259" key="7">
    <source>
        <dbReference type="Pfam" id="PF02779"/>
    </source>
</evidence>
<dbReference type="Pfam" id="PF02779">
    <property type="entry name" value="Transket_pyr"/>
    <property type="match status" value="1"/>
</dbReference>
<keyword evidence="9" id="KW-1185">Reference proteome</keyword>
<comment type="cofactor">
    <cofactor evidence="1">
        <name>Mg(2+)</name>
        <dbReference type="ChEBI" id="CHEBI:18420"/>
    </cofactor>
</comment>
<evidence type="ECO:0000256" key="2">
    <source>
        <dbReference type="ARBA" id="ARBA00011738"/>
    </source>
</evidence>
<keyword evidence="5" id="KW-0786">Thiamine pyrophosphate</keyword>
<sequence length="281" mass="30292">MLEQFADDSARDRARRQSKMAERFTERALDEEIAEQHAVTSGARPAMGGPHPVVEVHAAFLGRAVDQVPMLMVRHRPAVTFALDQTGGAGPDGPFGHGMWDLAVLAAVARLKIAVPRDAEQPREPLAGALATGEGPTVLRFPKGQAPRGIVAVARRDGLDSLRRSQRRPLDMLLVAVGPLASCALETARRPVRTDLRTDPGRTGQRSLPVHRHCHTAPHRGPGRGTNIATGHECVLPVASGRTATGVSRAIAPSRGRCTWRRRTPLGEDIHARSPLRSSDE</sequence>
<keyword evidence="4" id="KW-0460">Magnesium</keyword>
<dbReference type="Proteomes" id="UP000828924">
    <property type="component" value="Chromosome"/>
</dbReference>
<gene>
    <name evidence="8" type="ORF">J4032_35740</name>
</gene>
<evidence type="ECO:0000256" key="3">
    <source>
        <dbReference type="ARBA" id="ARBA00022679"/>
    </source>
</evidence>
<feature type="compositionally biased region" description="Basic residues" evidence="6">
    <location>
        <begin position="209"/>
        <end position="222"/>
    </location>
</feature>
<dbReference type="RefSeq" id="WP_242338454.1">
    <property type="nucleotide sequence ID" value="NZ_CP071872.1"/>
</dbReference>
<feature type="region of interest" description="Disordered" evidence="6">
    <location>
        <begin position="195"/>
        <end position="228"/>
    </location>
</feature>
<feature type="domain" description="Transketolase-like pyrimidine-binding" evidence="7">
    <location>
        <begin position="23"/>
        <end position="146"/>
    </location>
</feature>
<dbReference type="InterPro" id="IPR005475">
    <property type="entry name" value="Transketolase-like_Pyr-bd"/>
</dbReference>
<dbReference type="Gene3D" id="3.40.50.970">
    <property type="match status" value="1"/>
</dbReference>
<accession>A0ABY3WXB0</accession>
<reference evidence="8 9" key="1">
    <citation type="submission" date="2021-03" db="EMBL/GenBank/DDBJ databases">
        <title>Complete genome of Streptomyces formicae strain 1H-GS9 (DSM 100524).</title>
        <authorList>
            <person name="Atanasov K.E."/>
            <person name="Altabella T."/>
            <person name="Ferrer A."/>
        </authorList>
    </citation>
    <scope>NUCLEOTIDE SEQUENCE [LARGE SCALE GENOMIC DNA]</scope>
    <source>
        <strain evidence="8 9">1H-GS9</strain>
    </source>
</reference>
<dbReference type="SUPFAM" id="SSF52518">
    <property type="entry name" value="Thiamin diphosphate-binding fold (THDP-binding)"/>
    <property type="match status" value="1"/>
</dbReference>
<evidence type="ECO:0000256" key="6">
    <source>
        <dbReference type="SAM" id="MobiDB-lite"/>
    </source>
</evidence>
<protein>
    <recommendedName>
        <fullName evidence="7">Transketolase-like pyrimidine-binding domain-containing protein</fullName>
    </recommendedName>
</protein>
<dbReference type="PANTHER" id="PTHR43322">
    <property type="entry name" value="1-D-DEOXYXYLULOSE 5-PHOSPHATE SYNTHASE-RELATED"/>
    <property type="match status" value="1"/>
</dbReference>
<organism evidence="8 9">
    <name type="scientific">Streptomyces formicae</name>
    <dbReference type="NCBI Taxonomy" id="1616117"/>
    <lineage>
        <taxon>Bacteria</taxon>
        <taxon>Bacillati</taxon>
        <taxon>Actinomycetota</taxon>
        <taxon>Actinomycetes</taxon>
        <taxon>Kitasatosporales</taxon>
        <taxon>Streptomycetaceae</taxon>
        <taxon>Streptomyces</taxon>
    </lineage>
</organism>